<dbReference type="Pfam" id="PF01726">
    <property type="entry name" value="LexA_DNA_bind"/>
    <property type="match status" value="1"/>
</dbReference>
<evidence type="ECO:0000256" key="6">
    <source>
        <dbReference type="ARBA" id="ARBA00023125"/>
    </source>
</evidence>
<evidence type="ECO:0000256" key="1">
    <source>
        <dbReference type="ARBA" id="ARBA00022491"/>
    </source>
</evidence>
<name>A0A0G1CE32_9BACT</name>
<dbReference type="EMBL" id="LCFB01000035">
    <property type="protein sequence ID" value="KKS83624.1"/>
    <property type="molecule type" value="Genomic_DNA"/>
</dbReference>
<evidence type="ECO:0000256" key="5">
    <source>
        <dbReference type="ARBA" id="ARBA00023015"/>
    </source>
</evidence>
<evidence type="ECO:0000256" key="2">
    <source>
        <dbReference type="ARBA" id="ARBA00022705"/>
    </source>
</evidence>
<dbReference type="AlphaFoldDB" id="A0A0G1CE32"/>
<evidence type="ECO:0000256" key="3">
    <source>
        <dbReference type="ARBA" id="ARBA00022763"/>
    </source>
</evidence>
<organism evidence="12 13">
    <name type="scientific">Candidatus Gottesmanbacteria bacterium GW2011_GWA1_43_11</name>
    <dbReference type="NCBI Taxonomy" id="1618436"/>
    <lineage>
        <taxon>Bacteria</taxon>
        <taxon>Candidatus Gottesmaniibacteriota</taxon>
    </lineage>
</organism>
<keyword evidence="8" id="KW-0234">DNA repair</keyword>
<dbReference type="InterPro" id="IPR050077">
    <property type="entry name" value="LexA_repressor"/>
</dbReference>
<evidence type="ECO:0000259" key="10">
    <source>
        <dbReference type="Pfam" id="PF00717"/>
    </source>
</evidence>
<dbReference type="InterPro" id="IPR036388">
    <property type="entry name" value="WH-like_DNA-bd_sf"/>
</dbReference>
<dbReference type="Gene3D" id="2.10.109.10">
    <property type="entry name" value="Umud Fragment, subunit A"/>
    <property type="match status" value="1"/>
</dbReference>
<dbReference type="PANTHER" id="PTHR33516">
    <property type="entry name" value="LEXA REPRESSOR"/>
    <property type="match status" value="1"/>
</dbReference>
<dbReference type="Proteomes" id="UP000034543">
    <property type="component" value="Unassembled WGS sequence"/>
</dbReference>
<dbReference type="GO" id="GO:0006281">
    <property type="term" value="P:DNA repair"/>
    <property type="evidence" value="ECO:0007669"/>
    <property type="project" value="UniProtKB-KW"/>
</dbReference>
<dbReference type="GO" id="GO:0006508">
    <property type="term" value="P:proteolysis"/>
    <property type="evidence" value="ECO:0007669"/>
    <property type="project" value="InterPro"/>
</dbReference>
<protein>
    <submittedName>
        <fullName evidence="12">LexA repressor</fullName>
    </submittedName>
</protein>
<dbReference type="Gene3D" id="1.10.10.10">
    <property type="entry name" value="Winged helix-like DNA-binding domain superfamily/Winged helix DNA-binding domain"/>
    <property type="match status" value="1"/>
</dbReference>
<keyword evidence="2" id="KW-0235">DNA replication</keyword>
<comment type="caution">
    <text evidence="12">The sequence shown here is derived from an EMBL/GenBank/DDBJ whole genome shotgun (WGS) entry which is preliminary data.</text>
</comment>
<accession>A0A0G1CE32</accession>
<keyword evidence="4" id="KW-0378">Hydrolase</keyword>
<dbReference type="GO" id="GO:0009432">
    <property type="term" value="P:SOS response"/>
    <property type="evidence" value="ECO:0007669"/>
    <property type="project" value="UniProtKB-KW"/>
</dbReference>
<dbReference type="InterPro" id="IPR015927">
    <property type="entry name" value="Peptidase_S24_S26A/B/C"/>
</dbReference>
<dbReference type="InterPro" id="IPR006199">
    <property type="entry name" value="LexA_DNA-bd_dom"/>
</dbReference>
<keyword evidence="7" id="KW-0804">Transcription</keyword>
<evidence type="ECO:0000256" key="9">
    <source>
        <dbReference type="ARBA" id="ARBA00023236"/>
    </source>
</evidence>
<dbReference type="InterPro" id="IPR036286">
    <property type="entry name" value="LexA/Signal_pep-like_sf"/>
</dbReference>
<gene>
    <name evidence="12" type="ORF">UV59_C0035G0006</name>
</gene>
<evidence type="ECO:0000256" key="8">
    <source>
        <dbReference type="ARBA" id="ARBA00023204"/>
    </source>
</evidence>
<dbReference type="STRING" id="1618436.UV59_C0035G0006"/>
<keyword evidence="3" id="KW-0227">DNA damage</keyword>
<keyword evidence="5" id="KW-0805">Transcription regulation</keyword>
<keyword evidence="1" id="KW-0678">Repressor</keyword>
<feature type="domain" description="LexA repressor DNA-binding" evidence="11">
    <location>
        <begin position="9"/>
        <end position="69"/>
    </location>
</feature>
<dbReference type="InterPro" id="IPR039418">
    <property type="entry name" value="LexA-like"/>
</dbReference>
<evidence type="ECO:0000313" key="13">
    <source>
        <dbReference type="Proteomes" id="UP000034543"/>
    </source>
</evidence>
<evidence type="ECO:0000313" key="12">
    <source>
        <dbReference type="EMBL" id="KKS83624.1"/>
    </source>
</evidence>
<dbReference type="PANTHER" id="PTHR33516:SF2">
    <property type="entry name" value="LEXA REPRESSOR-RELATED"/>
    <property type="match status" value="1"/>
</dbReference>
<dbReference type="InterPro" id="IPR006200">
    <property type="entry name" value="LexA"/>
</dbReference>
<dbReference type="GO" id="GO:0045892">
    <property type="term" value="P:negative regulation of DNA-templated transcription"/>
    <property type="evidence" value="ECO:0007669"/>
    <property type="project" value="InterPro"/>
</dbReference>
<keyword evidence="9" id="KW-0742">SOS response</keyword>
<dbReference type="GO" id="GO:0006260">
    <property type="term" value="P:DNA replication"/>
    <property type="evidence" value="ECO:0007669"/>
    <property type="project" value="UniProtKB-KW"/>
</dbReference>
<evidence type="ECO:0000256" key="7">
    <source>
        <dbReference type="ARBA" id="ARBA00023163"/>
    </source>
</evidence>
<dbReference type="SUPFAM" id="SSF46785">
    <property type="entry name" value="Winged helix' DNA-binding domain"/>
    <property type="match status" value="1"/>
</dbReference>
<keyword evidence="6" id="KW-0238">DNA-binding</keyword>
<dbReference type="NCBIfam" id="TIGR00498">
    <property type="entry name" value="lexA"/>
    <property type="match status" value="1"/>
</dbReference>
<feature type="domain" description="Peptidase S24/S26A/S26B/S26C" evidence="10">
    <location>
        <begin position="84"/>
        <end position="192"/>
    </location>
</feature>
<dbReference type="GO" id="GO:0003677">
    <property type="term" value="F:DNA binding"/>
    <property type="evidence" value="ECO:0007669"/>
    <property type="project" value="UniProtKB-KW"/>
</dbReference>
<reference evidence="12 13" key="1">
    <citation type="journal article" date="2015" name="Nature">
        <title>rRNA introns, odd ribosomes, and small enigmatic genomes across a large radiation of phyla.</title>
        <authorList>
            <person name="Brown C.T."/>
            <person name="Hug L.A."/>
            <person name="Thomas B.C."/>
            <person name="Sharon I."/>
            <person name="Castelle C.J."/>
            <person name="Singh A."/>
            <person name="Wilkins M.J."/>
            <person name="Williams K.H."/>
            <person name="Banfield J.F."/>
        </authorList>
    </citation>
    <scope>NUCLEOTIDE SEQUENCE [LARGE SCALE GENOMIC DNA]</scope>
</reference>
<dbReference type="CDD" id="cd06529">
    <property type="entry name" value="S24_LexA-like"/>
    <property type="match status" value="1"/>
</dbReference>
<evidence type="ECO:0000259" key="11">
    <source>
        <dbReference type="Pfam" id="PF01726"/>
    </source>
</evidence>
<dbReference type="GO" id="GO:0004252">
    <property type="term" value="F:serine-type endopeptidase activity"/>
    <property type="evidence" value="ECO:0007669"/>
    <property type="project" value="InterPro"/>
</dbReference>
<dbReference type="SUPFAM" id="SSF51306">
    <property type="entry name" value="LexA/Signal peptidase"/>
    <property type="match status" value="1"/>
</dbReference>
<dbReference type="InterPro" id="IPR036390">
    <property type="entry name" value="WH_DNA-bd_sf"/>
</dbReference>
<evidence type="ECO:0000256" key="4">
    <source>
        <dbReference type="ARBA" id="ARBA00022801"/>
    </source>
</evidence>
<dbReference type="Pfam" id="PF00717">
    <property type="entry name" value="Peptidase_S24"/>
    <property type="match status" value="1"/>
</dbReference>
<sequence>MKVNIQMTITPKQKQVLDFIKSFVKDNGYSPSLHEIAKHFRKSISTAQHFVEELETRGFLQKTDNIARGISTTVQQFGRIFKLGVIAAGSPIEPIENPEPIDVPLSMISRKGDYYALQVKGTSMEDDNILDGDVIVIRHQNTASDGDRVVAITEKGATLKVYRERNGKVYLEPRNKALNNIYPKELEIRGKFCGLIRKGD</sequence>
<proteinExistence type="predicted"/>